<evidence type="ECO:0000256" key="3">
    <source>
        <dbReference type="ARBA" id="ARBA00007164"/>
    </source>
</evidence>
<evidence type="ECO:0000256" key="4">
    <source>
        <dbReference type="ARBA" id="ARBA00012448"/>
    </source>
</evidence>
<keyword evidence="18" id="KW-1185">Reference proteome</keyword>
<evidence type="ECO:0000313" key="17">
    <source>
        <dbReference type="EMBL" id="MEQ2534649.1"/>
    </source>
</evidence>
<dbReference type="EMBL" id="JBBMES010000004">
    <property type="protein sequence ID" value="MEQ2534649.1"/>
    <property type="molecule type" value="Genomic_DNA"/>
</dbReference>
<dbReference type="InterPro" id="IPR012907">
    <property type="entry name" value="Peptidase_S11_C"/>
</dbReference>
<dbReference type="PANTHER" id="PTHR21581">
    <property type="entry name" value="D-ALANYL-D-ALANINE CARBOXYPEPTIDASE"/>
    <property type="match status" value="1"/>
</dbReference>
<dbReference type="SUPFAM" id="SSF69189">
    <property type="entry name" value="Penicillin-binding protein associated domain"/>
    <property type="match status" value="1"/>
</dbReference>
<keyword evidence="5 17" id="KW-0121">Carboxypeptidase</keyword>
<evidence type="ECO:0000256" key="5">
    <source>
        <dbReference type="ARBA" id="ARBA00022645"/>
    </source>
</evidence>
<evidence type="ECO:0000256" key="10">
    <source>
        <dbReference type="ARBA" id="ARBA00022984"/>
    </source>
</evidence>
<evidence type="ECO:0000256" key="14">
    <source>
        <dbReference type="SAM" id="Phobius"/>
    </source>
</evidence>
<dbReference type="InterPro" id="IPR001967">
    <property type="entry name" value="Peptidase_S11_N"/>
</dbReference>
<dbReference type="GO" id="GO:0004180">
    <property type="term" value="F:carboxypeptidase activity"/>
    <property type="evidence" value="ECO:0007669"/>
    <property type="project" value="UniProtKB-KW"/>
</dbReference>
<evidence type="ECO:0000256" key="2">
    <source>
        <dbReference type="ARBA" id="ARBA00004752"/>
    </source>
</evidence>
<dbReference type="EC" id="3.4.16.4" evidence="4"/>
<comment type="similarity">
    <text evidence="3 13">Belongs to the peptidase S11 family.</text>
</comment>
<sequence>MTKKKINIFKKFLLYTVIISIMTVHFFNLFTTASYAKEPPDSIFAKYAVLLDGDTGRVLYGKNENEKAPMASTTKIMTCIVALEYAKENILCTTSAYAASMPDVQLNAVKGEIFSINDLLYSLMLKSHNDTAVIIAENIALHYLYDGDDKDSMSPETNTDEQSRMLVLLFASAMNRKAAELGCHDTYFITPNGLDSEDENGIHSTTARDLATIMAYCIKNRDFLNITQSKNHTFTSSLKTSDNNLKTYNSYSVSNSNAFLDMYDNVISGKTGFTGDAGYCYVCAYRCDGRTFIVALMACGWPNNKTYKWKDTRKLLDYARNTYYPSEIVSKDMQPDDVIIENGNPSVLHLKIENNNGFTALLSHDDKVNVSIHMQTLSAPVISGETVGEVCAYINNEKIYSLPITAANTIKEKNYVFYLKQLLKRLIFIDKS</sequence>
<keyword evidence="14" id="KW-1133">Transmembrane helix</keyword>
<evidence type="ECO:0000256" key="11">
    <source>
        <dbReference type="ARBA" id="ARBA00023316"/>
    </source>
</evidence>
<evidence type="ECO:0000313" key="18">
    <source>
        <dbReference type="Proteomes" id="UP001480973"/>
    </source>
</evidence>
<dbReference type="InterPro" id="IPR037167">
    <property type="entry name" value="Peptidase_S11_C_sf"/>
</dbReference>
<comment type="catalytic activity">
    <reaction evidence="12">
        <text>Preferential cleavage: (Ac)2-L-Lys-D-Ala-|-D-Ala. Also transpeptidation of peptidyl-alanyl moieties that are N-acyl substituents of D-alanine.</text>
        <dbReference type="EC" id="3.4.16.4"/>
    </reaction>
</comment>
<evidence type="ECO:0000256" key="7">
    <source>
        <dbReference type="ARBA" id="ARBA00022729"/>
    </source>
</evidence>
<name>A0ABV1GMC1_9FIRM</name>
<dbReference type="Proteomes" id="UP001480973">
    <property type="component" value="Unassembled WGS sequence"/>
</dbReference>
<keyword evidence="14" id="KW-0472">Membrane</keyword>
<reference evidence="17 18" key="1">
    <citation type="submission" date="2024-03" db="EMBL/GenBank/DDBJ databases">
        <title>Human intestinal bacterial collection.</title>
        <authorList>
            <person name="Pauvert C."/>
            <person name="Hitch T.C.A."/>
            <person name="Clavel T."/>
        </authorList>
    </citation>
    <scope>NUCLEOTIDE SEQUENCE [LARGE SCALE GENOMIC DNA]</scope>
    <source>
        <strain evidence="17 18">CLA-JM-H10</strain>
    </source>
</reference>
<organism evidence="17 18">
    <name type="scientific">Lachnospira intestinalis</name>
    <dbReference type="NCBI Taxonomy" id="3133158"/>
    <lineage>
        <taxon>Bacteria</taxon>
        <taxon>Bacillati</taxon>
        <taxon>Bacillota</taxon>
        <taxon>Clostridia</taxon>
        <taxon>Lachnospirales</taxon>
        <taxon>Lachnospiraceae</taxon>
        <taxon>Lachnospira</taxon>
    </lineage>
</organism>
<comment type="function">
    <text evidence="1">Removes C-terminal D-alanyl residues from sugar-peptide cell wall precursors.</text>
</comment>
<evidence type="ECO:0000256" key="1">
    <source>
        <dbReference type="ARBA" id="ARBA00003217"/>
    </source>
</evidence>
<keyword evidence="11" id="KW-0961">Cell wall biogenesis/degradation</keyword>
<keyword evidence="14" id="KW-0812">Transmembrane</keyword>
<proteinExistence type="inferred from homology"/>
<feature type="domain" description="Peptidase S11 D-alanyl-D-alanine carboxypeptidase A N-terminal" evidence="15">
    <location>
        <begin position="170"/>
        <end position="296"/>
    </location>
</feature>
<keyword evidence="7" id="KW-0732">Signal</keyword>
<feature type="transmembrane region" description="Helical" evidence="14">
    <location>
        <begin position="12"/>
        <end position="30"/>
    </location>
</feature>
<gene>
    <name evidence="17" type="ORF">WMO38_05910</name>
</gene>
<keyword evidence="6" id="KW-0645">Protease</keyword>
<evidence type="ECO:0000256" key="12">
    <source>
        <dbReference type="ARBA" id="ARBA00034000"/>
    </source>
</evidence>
<evidence type="ECO:0000259" key="15">
    <source>
        <dbReference type="Pfam" id="PF00768"/>
    </source>
</evidence>
<feature type="domain" description="Peptidase S11 D-alanyl-D-alanine carboxypeptidase A N-terminal" evidence="15">
    <location>
        <begin position="38"/>
        <end position="140"/>
    </location>
</feature>
<evidence type="ECO:0000259" key="16">
    <source>
        <dbReference type="Pfam" id="PF07943"/>
    </source>
</evidence>
<evidence type="ECO:0000256" key="9">
    <source>
        <dbReference type="ARBA" id="ARBA00022960"/>
    </source>
</evidence>
<comment type="pathway">
    <text evidence="2">Cell wall biogenesis; peptidoglycan biosynthesis.</text>
</comment>
<dbReference type="Gene3D" id="2.60.410.10">
    <property type="entry name" value="D-Ala-D-Ala carboxypeptidase, C-terminal domain"/>
    <property type="match status" value="1"/>
</dbReference>
<keyword evidence="10" id="KW-0573">Peptidoglycan synthesis</keyword>
<dbReference type="Gene3D" id="3.40.710.10">
    <property type="entry name" value="DD-peptidase/beta-lactamase superfamily"/>
    <property type="match status" value="1"/>
</dbReference>
<dbReference type="Pfam" id="PF00768">
    <property type="entry name" value="Peptidase_S11"/>
    <property type="match status" value="2"/>
</dbReference>
<evidence type="ECO:0000256" key="6">
    <source>
        <dbReference type="ARBA" id="ARBA00022670"/>
    </source>
</evidence>
<feature type="domain" description="Peptidase S11 D-Ala-D-Ala carboxypeptidase A C-terminal" evidence="16">
    <location>
        <begin position="327"/>
        <end position="412"/>
    </location>
</feature>
<dbReference type="Pfam" id="PF07943">
    <property type="entry name" value="PBP5_C"/>
    <property type="match status" value="1"/>
</dbReference>
<comment type="caution">
    <text evidence="17">The sequence shown here is derived from an EMBL/GenBank/DDBJ whole genome shotgun (WGS) entry which is preliminary data.</text>
</comment>
<dbReference type="PANTHER" id="PTHR21581:SF33">
    <property type="entry name" value="D-ALANYL-D-ALANINE CARBOXYPEPTIDASE DACB"/>
    <property type="match status" value="1"/>
</dbReference>
<evidence type="ECO:0000256" key="8">
    <source>
        <dbReference type="ARBA" id="ARBA00022801"/>
    </source>
</evidence>
<dbReference type="PRINTS" id="PR00725">
    <property type="entry name" value="DADACBPTASE1"/>
</dbReference>
<keyword evidence="9" id="KW-0133">Cell shape</keyword>
<protein>
    <recommendedName>
        <fullName evidence="4">serine-type D-Ala-D-Ala carboxypeptidase</fullName>
        <ecNumber evidence="4">3.4.16.4</ecNumber>
    </recommendedName>
</protein>
<keyword evidence="8" id="KW-0378">Hydrolase</keyword>
<dbReference type="InterPro" id="IPR018044">
    <property type="entry name" value="Peptidase_S11"/>
</dbReference>
<dbReference type="InterPro" id="IPR012338">
    <property type="entry name" value="Beta-lactam/transpept-like"/>
</dbReference>
<evidence type="ECO:0000256" key="13">
    <source>
        <dbReference type="RuleBase" id="RU004016"/>
    </source>
</evidence>
<dbReference type="InterPro" id="IPR015956">
    <property type="entry name" value="Peniciliin-bd_prot_C_sf"/>
</dbReference>
<dbReference type="SUPFAM" id="SSF56601">
    <property type="entry name" value="beta-lactamase/transpeptidase-like"/>
    <property type="match status" value="1"/>
</dbReference>
<accession>A0ABV1GMC1</accession>